<dbReference type="GO" id="GO:0031261">
    <property type="term" value="C:DNA replication preinitiation complex"/>
    <property type="evidence" value="ECO:0007669"/>
    <property type="project" value="TreeGrafter"/>
</dbReference>
<evidence type="ECO:0000259" key="7">
    <source>
        <dbReference type="Pfam" id="PF07034"/>
    </source>
</evidence>
<gene>
    <name evidence="9" type="ORF">NKR19_g5591</name>
</gene>
<feature type="region of interest" description="Disordered" evidence="6">
    <location>
        <begin position="1"/>
        <end position="63"/>
    </location>
</feature>
<evidence type="ECO:0000313" key="9">
    <source>
        <dbReference type="EMBL" id="KAJ9149642.1"/>
    </source>
</evidence>
<keyword evidence="5" id="KW-0539">Nucleus</keyword>
<dbReference type="Pfam" id="PF18137">
    <property type="entry name" value="WHD_ORC"/>
    <property type="match status" value="1"/>
</dbReference>
<evidence type="ECO:0000256" key="6">
    <source>
        <dbReference type="SAM" id="MobiDB-lite"/>
    </source>
</evidence>
<evidence type="ECO:0000259" key="8">
    <source>
        <dbReference type="Pfam" id="PF18137"/>
    </source>
</evidence>
<evidence type="ECO:0000313" key="10">
    <source>
        <dbReference type="Proteomes" id="UP001174691"/>
    </source>
</evidence>
<dbReference type="Proteomes" id="UP001174691">
    <property type="component" value="Unassembled WGS sequence"/>
</dbReference>
<evidence type="ECO:0000256" key="3">
    <source>
        <dbReference type="ARBA" id="ARBA00022705"/>
    </source>
</evidence>
<accession>A0AA38VSD7</accession>
<comment type="subcellular location">
    <subcellularLocation>
        <location evidence="1">Nucleus</location>
    </subcellularLocation>
</comment>
<feature type="domain" description="Origin recognition complex subunit 3 winged helix C-terminal" evidence="8">
    <location>
        <begin position="610"/>
        <end position="715"/>
    </location>
</feature>
<dbReference type="AlphaFoldDB" id="A0AA38VSD7"/>
<comment type="caution">
    <text evidence="9">The sequence shown here is derived from an EMBL/GenBank/DDBJ whole genome shotgun (WGS) entry which is preliminary data.</text>
</comment>
<dbReference type="GO" id="GO:0005664">
    <property type="term" value="C:nuclear origin of replication recognition complex"/>
    <property type="evidence" value="ECO:0007669"/>
    <property type="project" value="InterPro"/>
</dbReference>
<dbReference type="CDD" id="cd20704">
    <property type="entry name" value="Orc3"/>
    <property type="match status" value="2"/>
</dbReference>
<keyword evidence="10" id="KW-1185">Reference proteome</keyword>
<dbReference type="Pfam" id="PF07034">
    <property type="entry name" value="ORC3_N"/>
    <property type="match status" value="1"/>
</dbReference>
<keyword evidence="4" id="KW-0238">DNA-binding</keyword>
<feature type="domain" description="Origin recognition complex subunit 3 N-terminal" evidence="7">
    <location>
        <begin position="41"/>
        <end position="353"/>
    </location>
</feature>
<dbReference type="GO" id="GO:0006270">
    <property type="term" value="P:DNA replication initiation"/>
    <property type="evidence" value="ECO:0007669"/>
    <property type="project" value="TreeGrafter"/>
</dbReference>
<comment type="similarity">
    <text evidence="2">Belongs to the ORC3 family.</text>
</comment>
<reference evidence="9" key="1">
    <citation type="submission" date="2022-07" db="EMBL/GenBank/DDBJ databases">
        <title>Fungi with potential for degradation of polypropylene.</title>
        <authorList>
            <person name="Gostincar C."/>
        </authorList>
    </citation>
    <scope>NUCLEOTIDE SEQUENCE</scope>
    <source>
        <strain evidence="9">EXF-13287</strain>
    </source>
</reference>
<dbReference type="InterPro" id="IPR040855">
    <property type="entry name" value="ORC_WH_C"/>
</dbReference>
<dbReference type="PANTHER" id="PTHR12748">
    <property type="entry name" value="ORIGIN RECOGNITION COMPLEX SUBUNIT 3"/>
    <property type="match status" value="1"/>
</dbReference>
<sequence length="716" mass="79481">MADEEDNNVSTELDHQAAFIFNPYEDNEQQDARPAKRRKLSKKDTSAKNQGKESVKSSSTGTFVPLFNGAESQRSAALREATFHSAWSGVEARIQHTLREANRNTLDEVSAFVRSAPSQSDKIPAAYIITGPNTASQQLLFDQLADSLQDIAKPAKVVSIRSAEAPNLKATLKKIIRDATSRALDDEDELDIGGVSGHDGDRKYLDYDLDALHAFLKLSGSTRVVVAFQDTEAFDSALLSDLLLLLHSWQDRLRFTLLFGIATSVELFQARLLKSAAQYLYGGQFDVVQASSVLESIFKAGVAHAGCAVRLGPRLLRALVERQREQVVGIQGFVSSLKYAYMCHFYANPLSVLLAEDEEELREVLQPEHLEAIRMLYSFRNNVDFMLEELEDVEYARRMIEDDRYLTKEIFKDDNRFATKDLGTLLKCLILLKSIGLSKRSFVEEYIAAITSGVDLDAYRSSIRQLDPDGVVSLATRVIDAINDGDPELGVEGWSSEAAETVHELEKIILKVKSLLQKCKDNGTVLRSKHSAQSRVLRTTVVAQKVQLSQDSAQLTEEDRAFTGLLKNLENLLGAELSVGGVFRRLFSEAWVYDSKSPDRDVFVPRPGTTVERALVRPHDYLACECCGSADGAAAATLPATSILYHLYMEAGALINVADLWSAYYALVGEDNEEGGGLDEREALVRFYQGLAELKTMGFVKQSKKKADHIAKLKWL</sequence>
<dbReference type="GO" id="GO:0005656">
    <property type="term" value="C:nuclear pre-replicative complex"/>
    <property type="evidence" value="ECO:0007669"/>
    <property type="project" value="TreeGrafter"/>
</dbReference>
<dbReference type="InterPro" id="IPR045667">
    <property type="entry name" value="ORC3_N"/>
</dbReference>
<name>A0AA38VSD7_9PEZI</name>
<dbReference type="EMBL" id="JANBVN010000078">
    <property type="protein sequence ID" value="KAJ9149642.1"/>
    <property type="molecule type" value="Genomic_DNA"/>
</dbReference>
<feature type="compositionally biased region" description="Basic and acidic residues" evidence="6">
    <location>
        <begin position="42"/>
        <end position="55"/>
    </location>
</feature>
<dbReference type="InterPro" id="IPR020795">
    <property type="entry name" value="ORC3"/>
</dbReference>
<evidence type="ECO:0000256" key="2">
    <source>
        <dbReference type="ARBA" id="ARBA00010977"/>
    </source>
</evidence>
<dbReference type="PANTHER" id="PTHR12748:SF0">
    <property type="entry name" value="ORIGIN RECOGNITION COMPLEX SUBUNIT 3"/>
    <property type="match status" value="1"/>
</dbReference>
<evidence type="ECO:0000256" key="5">
    <source>
        <dbReference type="ARBA" id="ARBA00023242"/>
    </source>
</evidence>
<proteinExistence type="inferred from homology"/>
<evidence type="ECO:0000256" key="4">
    <source>
        <dbReference type="ARBA" id="ARBA00023125"/>
    </source>
</evidence>
<dbReference type="GO" id="GO:0003688">
    <property type="term" value="F:DNA replication origin binding"/>
    <property type="evidence" value="ECO:0007669"/>
    <property type="project" value="TreeGrafter"/>
</dbReference>
<protein>
    <submittedName>
        <fullName evidence="9">Origin recognition complex subunit 3</fullName>
    </submittedName>
</protein>
<evidence type="ECO:0000256" key="1">
    <source>
        <dbReference type="ARBA" id="ARBA00004123"/>
    </source>
</evidence>
<organism evidence="9 10">
    <name type="scientific">Coniochaeta hoffmannii</name>
    <dbReference type="NCBI Taxonomy" id="91930"/>
    <lineage>
        <taxon>Eukaryota</taxon>
        <taxon>Fungi</taxon>
        <taxon>Dikarya</taxon>
        <taxon>Ascomycota</taxon>
        <taxon>Pezizomycotina</taxon>
        <taxon>Sordariomycetes</taxon>
        <taxon>Sordariomycetidae</taxon>
        <taxon>Coniochaetales</taxon>
        <taxon>Coniochaetaceae</taxon>
        <taxon>Coniochaeta</taxon>
    </lineage>
</organism>
<keyword evidence="3" id="KW-0235">DNA replication</keyword>